<protein>
    <submittedName>
        <fullName evidence="2">Uncharacterized protein</fullName>
    </submittedName>
</protein>
<keyword evidence="1" id="KW-0812">Transmembrane</keyword>
<dbReference type="EMBL" id="JARJLG010000064">
    <property type="protein sequence ID" value="KAJ7755314.1"/>
    <property type="molecule type" value="Genomic_DNA"/>
</dbReference>
<evidence type="ECO:0000313" key="2">
    <source>
        <dbReference type="EMBL" id="KAJ7755314.1"/>
    </source>
</evidence>
<comment type="caution">
    <text evidence="2">The sequence shown here is derived from an EMBL/GenBank/DDBJ whole genome shotgun (WGS) entry which is preliminary data.</text>
</comment>
<reference evidence="2" key="1">
    <citation type="submission" date="2023-03" db="EMBL/GenBank/DDBJ databases">
        <title>Massive genome expansion in bonnet fungi (Mycena s.s.) driven by repeated elements and novel gene families across ecological guilds.</title>
        <authorList>
            <consortium name="Lawrence Berkeley National Laboratory"/>
            <person name="Harder C.B."/>
            <person name="Miyauchi S."/>
            <person name="Viragh M."/>
            <person name="Kuo A."/>
            <person name="Thoen E."/>
            <person name="Andreopoulos B."/>
            <person name="Lu D."/>
            <person name="Skrede I."/>
            <person name="Drula E."/>
            <person name="Henrissat B."/>
            <person name="Morin E."/>
            <person name="Kohler A."/>
            <person name="Barry K."/>
            <person name="LaButti K."/>
            <person name="Morin E."/>
            <person name="Salamov A."/>
            <person name="Lipzen A."/>
            <person name="Mereny Z."/>
            <person name="Hegedus B."/>
            <person name="Baldrian P."/>
            <person name="Stursova M."/>
            <person name="Weitz H."/>
            <person name="Taylor A."/>
            <person name="Grigoriev I.V."/>
            <person name="Nagy L.G."/>
            <person name="Martin F."/>
            <person name="Kauserud H."/>
        </authorList>
    </citation>
    <scope>NUCLEOTIDE SEQUENCE</scope>
    <source>
        <strain evidence="2">CBHHK188m</strain>
    </source>
</reference>
<name>A0AAD7NDK9_9AGAR</name>
<sequence>MDVTIGSIEIGTLLLGVLFGLITSQTYVYFKGYPKDSQFTKVLVGTLWIIELVHTACIFDALYMYTVRGYGDPAYLIQFPMALDVTIILHGATVIIVFVVSGVAATRMSTLVDFMHSWKSLILFDLTSCAITDVIMSAILMRIGGLLCGLWIHHYYHDDLLPHYGGQELLNSRASLREFGADVQEMMTSTPLRFTPGSGATASKASEAFTLKVHTGQSIEDKFQSEGNPDEVERAHAIVFNSSPETPDGSTFKLYWSLRILNCWLFKFFTPQLIVVLQYLGPKIEVGDSEGMVELGFNFQKPCNMFDASLYYTHVGGRCGSDERKYPVESRVETGVTPKEEDEKNRLWPSPGVFLRKFKIQLQYFKRL</sequence>
<dbReference type="AlphaFoldDB" id="A0AAD7NDK9"/>
<accession>A0AAD7NDK9</accession>
<feature type="transmembrane region" description="Helical" evidence="1">
    <location>
        <begin position="85"/>
        <end position="105"/>
    </location>
</feature>
<keyword evidence="1" id="KW-1133">Transmembrane helix</keyword>
<feature type="transmembrane region" description="Helical" evidence="1">
    <location>
        <begin position="126"/>
        <end position="152"/>
    </location>
</feature>
<evidence type="ECO:0000256" key="1">
    <source>
        <dbReference type="SAM" id="Phobius"/>
    </source>
</evidence>
<feature type="transmembrane region" description="Helical" evidence="1">
    <location>
        <begin position="12"/>
        <end position="30"/>
    </location>
</feature>
<feature type="transmembrane region" description="Helical" evidence="1">
    <location>
        <begin position="42"/>
        <end position="65"/>
    </location>
</feature>
<organism evidence="2 3">
    <name type="scientific">Mycena maculata</name>
    <dbReference type="NCBI Taxonomy" id="230809"/>
    <lineage>
        <taxon>Eukaryota</taxon>
        <taxon>Fungi</taxon>
        <taxon>Dikarya</taxon>
        <taxon>Basidiomycota</taxon>
        <taxon>Agaricomycotina</taxon>
        <taxon>Agaricomycetes</taxon>
        <taxon>Agaricomycetidae</taxon>
        <taxon>Agaricales</taxon>
        <taxon>Marasmiineae</taxon>
        <taxon>Mycenaceae</taxon>
        <taxon>Mycena</taxon>
    </lineage>
</organism>
<keyword evidence="3" id="KW-1185">Reference proteome</keyword>
<gene>
    <name evidence="2" type="ORF">DFH07DRAFT_773431</name>
</gene>
<proteinExistence type="predicted"/>
<dbReference type="Proteomes" id="UP001215280">
    <property type="component" value="Unassembled WGS sequence"/>
</dbReference>
<keyword evidence="1" id="KW-0472">Membrane</keyword>
<evidence type="ECO:0000313" key="3">
    <source>
        <dbReference type="Proteomes" id="UP001215280"/>
    </source>
</evidence>